<gene>
    <name evidence="7" type="primary">thiO</name>
    <name evidence="7" type="ORF">GKZ89_15210</name>
</gene>
<dbReference type="InterPro" id="IPR012727">
    <property type="entry name" value="Gly_oxidase_ThiO"/>
</dbReference>
<dbReference type="PANTHER" id="PTHR13847:SF289">
    <property type="entry name" value="GLYCINE OXIDASE"/>
    <property type="match status" value="1"/>
</dbReference>
<dbReference type="RefSeq" id="WP_155113264.1">
    <property type="nucleotide sequence ID" value="NZ_WMIB01000018.1"/>
</dbReference>
<dbReference type="UniPathway" id="UPA00060"/>
<feature type="domain" description="FAD dependent oxidoreductase" evidence="6">
    <location>
        <begin position="5"/>
        <end position="351"/>
    </location>
</feature>
<dbReference type="Pfam" id="PF01266">
    <property type="entry name" value="DAO"/>
    <property type="match status" value="1"/>
</dbReference>
<dbReference type="Gene3D" id="3.50.50.60">
    <property type="entry name" value="FAD/NAD(P)-binding domain"/>
    <property type="match status" value="1"/>
</dbReference>
<dbReference type="AlphaFoldDB" id="A0A7X2V611"/>
<sequence length="360" mass="38918">MTSYDACIIGGGVIGCSIAAELSKRGYKTAILERGKAGNESSRAAAGLLGVQAEWDEYDPLFDLAKESRRMFPEAAAELRLETGIDIGYEEKGIYKIAETEEELHLLEQAAAWQTAAGEPALMMTGRELSEKEPLLTSALAGGVFYPKDGHVIAPALAKAYEQAALARGTEIFENTAAEELLVSSGKAAGIMVSGGKVIEAERIIISAGAWSTPFLKHFQCGMETYPVKGEMISVLSRKRLVHAPIYKNGFYIVPKREGRYLIGATVMERDYSKHIALNGMMGLMETAARILPSIREASFEDAWSGLRPQSSKGDPFMEEHPGIKGLYACTGHYRNGILLSPAAGKWMADLVEKIPAGGH</sequence>
<dbReference type="Gene3D" id="3.30.9.10">
    <property type="entry name" value="D-Amino Acid Oxidase, subunit A, domain 2"/>
    <property type="match status" value="1"/>
</dbReference>
<comment type="caution">
    <text evidence="7">The sequence shown here is derived from an EMBL/GenBank/DDBJ whole genome shotgun (WGS) entry which is preliminary data.</text>
</comment>
<dbReference type="EC" id="1.4.3.19" evidence="5"/>
<organism evidence="7 8">
    <name type="scientific">Metabacillus mangrovi</name>
    <dbReference type="NCBI Taxonomy" id="1491830"/>
    <lineage>
        <taxon>Bacteria</taxon>
        <taxon>Bacillati</taxon>
        <taxon>Bacillota</taxon>
        <taxon>Bacilli</taxon>
        <taxon>Bacillales</taxon>
        <taxon>Bacillaceae</taxon>
        <taxon>Metabacillus</taxon>
    </lineage>
</organism>
<protein>
    <recommendedName>
        <fullName evidence="5">glycine oxidase</fullName>
        <ecNumber evidence="5">1.4.3.19</ecNumber>
    </recommendedName>
</protein>
<accession>A0A7X2V611</accession>
<dbReference type="InterPro" id="IPR036188">
    <property type="entry name" value="FAD/NAD-bd_sf"/>
</dbReference>
<comment type="pathway">
    <text evidence="1">Cofactor biosynthesis; thiamine diphosphate biosynthesis.</text>
</comment>
<dbReference type="InterPro" id="IPR006076">
    <property type="entry name" value="FAD-dep_OxRdtase"/>
</dbReference>
<dbReference type="PANTHER" id="PTHR13847">
    <property type="entry name" value="SARCOSINE DEHYDROGENASE-RELATED"/>
    <property type="match status" value="1"/>
</dbReference>
<dbReference type="GO" id="GO:0009229">
    <property type="term" value="P:thiamine diphosphate biosynthetic process"/>
    <property type="evidence" value="ECO:0007669"/>
    <property type="project" value="UniProtKB-UniPathway"/>
</dbReference>
<evidence type="ECO:0000256" key="4">
    <source>
        <dbReference type="ARBA" id="ARBA00049872"/>
    </source>
</evidence>
<dbReference type="GO" id="GO:0009228">
    <property type="term" value="P:thiamine biosynthetic process"/>
    <property type="evidence" value="ECO:0007669"/>
    <property type="project" value="UniProtKB-KW"/>
</dbReference>
<keyword evidence="3 7" id="KW-0560">Oxidoreductase</keyword>
<dbReference type="GO" id="GO:0043799">
    <property type="term" value="F:glycine oxidase activity"/>
    <property type="evidence" value="ECO:0007669"/>
    <property type="project" value="UniProtKB-EC"/>
</dbReference>
<reference evidence="7 8" key="1">
    <citation type="journal article" date="2017" name="Int. J. Syst. Evol. Microbiol.">
        <title>Bacillus mangrovi sp. nov., isolated from a sediment sample from a mangrove forest.</title>
        <authorList>
            <person name="Gupta V."/>
            <person name="Singh P.K."/>
            <person name="Korpole S."/>
            <person name="Tanuku N.R.S."/>
            <person name="Pinnaka A.K."/>
        </authorList>
    </citation>
    <scope>NUCLEOTIDE SEQUENCE [LARGE SCALE GENOMIC DNA]</scope>
    <source>
        <strain evidence="7 8">KCTC 33872</strain>
    </source>
</reference>
<evidence type="ECO:0000256" key="3">
    <source>
        <dbReference type="ARBA" id="ARBA00023002"/>
    </source>
</evidence>
<dbReference type="SUPFAM" id="SSF54373">
    <property type="entry name" value="FAD-linked reductases, C-terminal domain"/>
    <property type="match status" value="1"/>
</dbReference>
<evidence type="ECO:0000313" key="7">
    <source>
        <dbReference type="EMBL" id="MTH54751.1"/>
    </source>
</evidence>
<dbReference type="Proteomes" id="UP000434639">
    <property type="component" value="Unassembled WGS sequence"/>
</dbReference>
<proteinExistence type="predicted"/>
<evidence type="ECO:0000259" key="6">
    <source>
        <dbReference type="Pfam" id="PF01266"/>
    </source>
</evidence>
<evidence type="ECO:0000256" key="2">
    <source>
        <dbReference type="ARBA" id="ARBA00022977"/>
    </source>
</evidence>
<dbReference type="OrthoDB" id="9794226at2"/>
<name>A0A7X2V611_9BACI</name>
<dbReference type="SUPFAM" id="SSF51905">
    <property type="entry name" value="FAD/NAD(P)-binding domain"/>
    <property type="match status" value="1"/>
</dbReference>
<dbReference type="GO" id="GO:0050660">
    <property type="term" value="F:flavin adenine dinucleotide binding"/>
    <property type="evidence" value="ECO:0007669"/>
    <property type="project" value="InterPro"/>
</dbReference>
<dbReference type="EMBL" id="WMIB01000018">
    <property type="protein sequence ID" value="MTH54751.1"/>
    <property type="molecule type" value="Genomic_DNA"/>
</dbReference>
<dbReference type="NCBIfam" id="TIGR02352">
    <property type="entry name" value="thiamin_ThiO"/>
    <property type="match status" value="1"/>
</dbReference>
<evidence type="ECO:0000256" key="5">
    <source>
        <dbReference type="ARBA" id="ARBA00050018"/>
    </source>
</evidence>
<evidence type="ECO:0000256" key="1">
    <source>
        <dbReference type="ARBA" id="ARBA00004948"/>
    </source>
</evidence>
<comment type="catalytic activity">
    <reaction evidence="4">
        <text>glycine + O2 + H2O = glyoxylate + H2O2 + NH4(+)</text>
        <dbReference type="Rhea" id="RHEA:11532"/>
        <dbReference type="ChEBI" id="CHEBI:15377"/>
        <dbReference type="ChEBI" id="CHEBI:15379"/>
        <dbReference type="ChEBI" id="CHEBI:16240"/>
        <dbReference type="ChEBI" id="CHEBI:28938"/>
        <dbReference type="ChEBI" id="CHEBI:36655"/>
        <dbReference type="ChEBI" id="CHEBI:57305"/>
        <dbReference type="EC" id="1.4.3.19"/>
    </reaction>
</comment>
<keyword evidence="8" id="KW-1185">Reference proteome</keyword>
<dbReference type="GO" id="GO:0005737">
    <property type="term" value="C:cytoplasm"/>
    <property type="evidence" value="ECO:0007669"/>
    <property type="project" value="TreeGrafter"/>
</dbReference>
<keyword evidence="2" id="KW-0784">Thiamine biosynthesis</keyword>
<evidence type="ECO:0000313" key="8">
    <source>
        <dbReference type="Proteomes" id="UP000434639"/>
    </source>
</evidence>